<keyword evidence="2" id="KW-0812">Transmembrane</keyword>
<protein>
    <submittedName>
        <fullName evidence="6">MFS domain-containing protein</fullName>
    </submittedName>
</protein>
<dbReference type="Gene3D" id="1.20.1250.20">
    <property type="entry name" value="MFS general substrate transporter like domains"/>
    <property type="match status" value="1"/>
</dbReference>
<dbReference type="AlphaFoldDB" id="A0A183VDH1"/>
<dbReference type="PROSITE" id="PS50850">
    <property type="entry name" value="MFS"/>
    <property type="match status" value="1"/>
</dbReference>
<evidence type="ECO:0000256" key="1">
    <source>
        <dbReference type="ARBA" id="ARBA00004141"/>
    </source>
</evidence>
<dbReference type="EMBL" id="UYWY01025968">
    <property type="protein sequence ID" value="VDM50112.1"/>
    <property type="molecule type" value="Genomic_DNA"/>
</dbReference>
<dbReference type="WBParaSite" id="TCNE_0001879501-mRNA-1">
    <property type="protein sequence ID" value="TCNE_0001879501-mRNA-1"/>
    <property type="gene ID" value="TCNE_0001879501"/>
</dbReference>
<organism evidence="5 6">
    <name type="scientific">Toxocara canis</name>
    <name type="common">Canine roundworm</name>
    <dbReference type="NCBI Taxonomy" id="6265"/>
    <lineage>
        <taxon>Eukaryota</taxon>
        <taxon>Metazoa</taxon>
        <taxon>Ecdysozoa</taxon>
        <taxon>Nematoda</taxon>
        <taxon>Chromadorea</taxon>
        <taxon>Rhabditida</taxon>
        <taxon>Spirurina</taxon>
        <taxon>Ascaridomorpha</taxon>
        <taxon>Ascaridoidea</taxon>
        <taxon>Toxocaridae</taxon>
        <taxon>Toxocara</taxon>
    </lineage>
</organism>
<feature type="transmembrane region" description="Helical" evidence="2">
    <location>
        <begin position="35"/>
        <end position="59"/>
    </location>
</feature>
<proteinExistence type="predicted"/>
<evidence type="ECO:0000256" key="2">
    <source>
        <dbReference type="SAM" id="Phobius"/>
    </source>
</evidence>
<accession>A0A183VDH1</accession>
<evidence type="ECO:0000313" key="5">
    <source>
        <dbReference type="Proteomes" id="UP000050794"/>
    </source>
</evidence>
<evidence type="ECO:0000259" key="3">
    <source>
        <dbReference type="PROSITE" id="PS50850"/>
    </source>
</evidence>
<keyword evidence="2" id="KW-1133">Transmembrane helix</keyword>
<reference evidence="4 5" key="2">
    <citation type="submission" date="2018-11" db="EMBL/GenBank/DDBJ databases">
        <authorList>
            <consortium name="Pathogen Informatics"/>
        </authorList>
    </citation>
    <scope>NUCLEOTIDE SEQUENCE [LARGE SCALE GENOMIC DNA]</scope>
</reference>
<dbReference type="SUPFAM" id="SSF103473">
    <property type="entry name" value="MFS general substrate transporter"/>
    <property type="match status" value="1"/>
</dbReference>
<comment type="subcellular location">
    <subcellularLocation>
        <location evidence="1">Membrane</location>
        <topology evidence="1">Multi-pass membrane protein</topology>
    </subcellularLocation>
</comment>
<dbReference type="InterPro" id="IPR036259">
    <property type="entry name" value="MFS_trans_sf"/>
</dbReference>
<evidence type="ECO:0000313" key="6">
    <source>
        <dbReference type="WBParaSite" id="TCNE_0001879501-mRNA-1"/>
    </source>
</evidence>
<keyword evidence="5" id="KW-1185">Reference proteome</keyword>
<dbReference type="Proteomes" id="UP000050794">
    <property type="component" value="Unassembled WGS sequence"/>
</dbReference>
<dbReference type="InterPro" id="IPR011701">
    <property type="entry name" value="MFS"/>
</dbReference>
<feature type="transmembrane region" description="Helical" evidence="2">
    <location>
        <begin position="215"/>
        <end position="233"/>
    </location>
</feature>
<dbReference type="GO" id="GO:0022857">
    <property type="term" value="F:transmembrane transporter activity"/>
    <property type="evidence" value="ECO:0007669"/>
    <property type="project" value="InterPro"/>
</dbReference>
<feature type="transmembrane region" description="Helical" evidence="2">
    <location>
        <begin position="188"/>
        <end position="209"/>
    </location>
</feature>
<gene>
    <name evidence="4" type="ORF">TCNE_LOCUS18791</name>
</gene>
<feature type="transmembrane region" description="Helical" evidence="2">
    <location>
        <begin position="157"/>
        <end position="176"/>
    </location>
</feature>
<name>A0A183VDH1_TOXCA</name>
<evidence type="ECO:0000313" key="4">
    <source>
        <dbReference type="EMBL" id="VDM50112.1"/>
    </source>
</evidence>
<dbReference type="Pfam" id="PF07690">
    <property type="entry name" value="MFS_1"/>
    <property type="match status" value="1"/>
</dbReference>
<dbReference type="GO" id="GO:0016020">
    <property type="term" value="C:membrane"/>
    <property type="evidence" value="ECO:0007669"/>
    <property type="project" value="UniProtKB-SubCell"/>
</dbReference>
<dbReference type="InterPro" id="IPR020846">
    <property type="entry name" value="MFS_dom"/>
</dbReference>
<feature type="transmembrane region" description="Helical" evidence="2">
    <location>
        <begin position="125"/>
        <end position="151"/>
    </location>
</feature>
<dbReference type="PANTHER" id="PTHR45757">
    <property type="entry name" value="PROTEIN CBG23364-RELATED"/>
    <property type="match status" value="1"/>
</dbReference>
<sequence>MTKKIDPEAARQHEQYIAHLHENPAIAFHNETRNVIMVISIVCLAWLMGNSLILNFTIICMTDDEHHFTNNTQSASSQIKAGALYHYTNSEKAWLFAAVAIGTTAGTYPVIVLETAMSVRNVFTLFGALSGISTLLVPLSAFIGFWCLFLMRFLQGFALAISYPVLGAIVTNWSSLKQSGMYTAWMSCNLQFGAMFTLPTSGEFCVSSFGWEGVYYVQGTLTLISYLIFYLLFRDSPRIHG</sequence>
<keyword evidence="2" id="KW-0472">Membrane</keyword>
<reference evidence="6" key="1">
    <citation type="submission" date="2016-06" db="UniProtKB">
        <authorList>
            <consortium name="WormBaseParasite"/>
        </authorList>
    </citation>
    <scope>IDENTIFICATION</scope>
</reference>
<feature type="transmembrane region" description="Helical" evidence="2">
    <location>
        <begin position="93"/>
        <end position="113"/>
    </location>
</feature>
<feature type="domain" description="Major facilitator superfamily (MFS) profile" evidence="3">
    <location>
        <begin position="35"/>
        <end position="241"/>
    </location>
</feature>